<sequence>MSKKLSEKVESLKTEGVDKVWSIFSSCLCETAAETSLRFFNDQMSSGQAPKREPRPKRRLRKKAAIDAISNSKVIEDRWIWKHLRENFDVYEEKKIIPKTLSARAFSEYMNQLYNARGEDPEGMPPTIIKDGLAPERDPSPMPADITLNEISDAVRTLKTLKAPGIDGCPPEALKIGSGVAKWLLLVCQKCFEEETQPEQWNTSKATPIHKRGNKHCCSNYRTVLSQCAATKVFGMIILSRIYSIVTGAIDISQAAFRKGRSGLEIIHTLRLLLDGCHKYNLELHLLSIDYTKAFDTISRQHIWDAMISAGVHPKYIRIMRNSYESARAQIYLNNQVEEVRLNHGVRQGDGWSPILFILGLEDILSQEKLNGRVTRQNKICQKVGQFLTDLSFADDVTIPSSSAEDSEIMYNYLEEDSAIAELKTVETLENPGCETTNDPWVYIL</sequence>
<dbReference type="OrthoDB" id="449108at2759"/>
<dbReference type="PANTHER" id="PTHR19446">
    <property type="entry name" value="REVERSE TRANSCRIPTASES"/>
    <property type="match status" value="1"/>
</dbReference>
<proteinExistence type="predicted"/>
<evidence type="ECO:0000313" key="3">
    <source>
        <dbReference type="Proteomes" id="UP000591131"/>
    </source>
</evidence>
<dbReference type="InterPro" id="IPR000477">
    <property type="entry name" value="RT_dom"/>
</dbReference>
<keyword evidence="3" id="KW-1185">Reference proteome</keyword>
<organism evidence="2 3">
    <name type="scientific">Perkinsus chesapeaki</name>
    <name type="common">Clam parasite</name>
    <name type="synonym">Perkinsus andrewsi</name>
    <dbReference type="NCBI Taxonomy" id="330153"/>
    <lineage>
        <taxon>Eukaryota</taxon>
        <taxon>Sar</taxon>
        <taxon>Alveolata</taxon>
        <taxon>Perkinsozoa</taxon>
        <taxon>Perkinsea</taxon>
        <taxon>Perkinsida</taxon>
        <taxon>Perkinsidae</taxon>
        <taxon>Perkinsus</taxon>
    </lineage>
</organism>
<dbReference type="Pfam" id="PF00078">
    <property type="entry name" value="RVT_1"/>
    <property type="match status" value="1"/>
</dbReference>
<evidence type="ECO:0000259" key="1">
    <source>
        <dbReference type="PROSITE" id="PS50878"/>
    </source>
</evidence>
<dbReference type="EMBL" id="JAAPAO010001608">
    <property type="protein sequence ID" value="KAF4649246.1"/>
    <property type="molecule type" value="Genomic_DNA"/>
</dbReference>
<reference evidence="2 3" key="1">
    <citation type="submission" date="2020-04" db="EMBL/GenBank/DDBJ databases">
        <title>Perkinsus chesapeaki whole genome sequence.</title>
        <authorList>
            <person name="Bogema D.R."/>
        </authorList>
    </citation>
    <scope>NUCLEOTIDE SEQUENCE [LARGE SCALE GENOMIC DNA]</scope>
    <source>
        <strain evidence="2">ATCC PRA-425</strain>
    </source>
</reference>
<dbReference type="PROSITE" id="PS50878">
    <property type="entry name" value="RT_POL"/>
    <property type="match status" value="1"/>
</dbReference>
<protein>
    <recommendedName>
        <fullName evidence="1">Reverse transcriptase domain-containing protein</fullName>
    </recommendedName>
</protein>
<feature type="non-terminal residue" evidence="2">
    <location>
        <position position="445"/>
    </location>
</feature>
<dbReference type="InterPro" id="IPR043502">
    <property type="entry name" value="DNA/RNA_pol_sf"/>
</dbReference>
<evidence type="ECO:0000313" key="2">
    <source>
        <dbReference type="EMBL" id="KAF4649246.1"/>
    </source>
</evidence>
<dbReference type="CDD" id="cd01650">
    <property type="entry name" value="RT_nLTR_like"/>
    <property type="match status" value="1"/>
</dbReference>
<dbReference type="SUPFAM" id="SSF56672">
    <property type="entry name" value="DNA/RNA polymerases"/>
    <property type="match status" value="1"/>
</dbReference>
<dbReference type="AlphaFoldDB" id="A0A7J6KRY9"/>
<feature type="domain" description="Reverse transcriptase" evidence="1">
    <location>
        <begin position="190"/>
        <end position="445"/>
    </location>
</feature>
<comment type="caution">
    <text evidence="2">The sequence shown here is derived from an EMBL/GenBank/DDBJ whole genome shotgun (WGS) entry which is preliminary data.</text>
</comment>
<accession>A0A7J6KRY9</accession>
<name>A0A7J6KRY9_PERCH</name>
<dbReference type="Proteomes" id="UP000591131">
    <property type="component" value="Unassembled WGS sequence"/>
</dbReference>
<gene>
    <name evidence="2" type="ORF">FOL47_002289</name>
</gene>